<dbReference type="PANTHER" id="PTHR35321">
    <property type="entry name" value="OS02G0753200 PROTEIN"/>
    <property type="match status" value="1"/>
</dbReference>
<dbReference type="EMBL" id="CM035422">
    <property type="protein sequence ID" value="KAH7373427.1"/>
    <property type="molecule type" value="Genomic_DNA"/>
</dbReference>
<evidence type="ECO:0000313" key="2">
    <source>
        <dbReference type="EMBL" id="KAH7373427.1"/>
    </source>
</evidence>
<dbReference type="AlphaFoldDB" id="A0A8T2SXZ3"/>
<organism evidence="2 3">
    <name type="scientific">Ceratopteris richardii</name>
    <name type="common">Triangle waterfern</name>
    <dbReference type="NCBI Taxonomy" id="49495"/>
    <lineage>
        <taxon>Eukaryota</taxon>
        <taxon>Viridiplantae</taxon>
        <taxon>Streptophyta</taxon>
        <taxon>Embryophyta</taxon>
        <taxon>Tracheophyta</taxon>
        <taxon>Polypodiopsida</taxon>
        <taxon>Polypodiidae</taxon>
        <taxon>Polypodiales</taxon>
        <taxon>Pteridineae</taxon>
        <taxon>Pteridaceae</taxon>
        <taxon>Parkerioideae</taxon>
        <taxon>Ceratopteris</taxon>
    </lineage>
</organism>
<keyword evidence="3" id="KW-1185">Reference proteome</keyword>
<reference evidence="2" key="1">
    <citation type="submission" date="2021-08" db="EMBL/GenBank/DDBJ databases">
        <title>WGS assembly of Ceratopteris richardii.</title>
        <authorList>
            <person name="Marchant D.B."/>
            <person name="Chen G."/>
            <person name="Jenkins J."/>
            <person name="Shu S."/>
            <person name="Leebens-Mack J."/>
            <person name="Grimwood J."/>
            <person name="Schmutz J."/>
            <person name="Soltis P."/>
            <person name="Soltis D."/>
            <person name="Chen Z.-H."/>
        </authorList>
    </citation>
    <scope>NUCLEOTIDE SEQUENCE</scope>
    <source>
        <strain evidence="2">Whitten #5841</strain>
        <tissue evidence="2">Leaf</tissue>
    </source>
</reference>
<feature type="compositionally biased region" description="Basic and acidic residues" evidence="1">
    <location>
        <begin position="173"/>
        <end position="196"/>
    </location>
</feature>
<protein>
    <submittedName>
        <fullName evidence="2">Uncharacterized protein</fullName>
    </submittedName>
</protein>
<dbReference type="InterPro" id="IPR040306">
    <property type="entry name" value="Os02g0753200-like"/>
</dbReference>
<dbReference type="OrthoDB" id="543560at2759"/>
<proteinExistence type="predicted"/>
<feature type="region of interest" description="Disordered" evidence="1">
    <location>
        <begin position="1"/>
        <end position="37"/>
    </location>
</feature>
<gene>
    <name evidence="2" type="ORF">KP509_17G055200</name>
</gene>
<dbReference type="PANTHER" id="PTHR35321:SF1">
    <property type="entry name" value="OS02G0753200 PROTEIN"/>
    <property type="match status" value="1"/>
</dbReference>
<feature type="compositionally biased region" description="Basic and acidic residues" evidence="1">
    <location>
        <begin position="209"/>
        <end position="222"/>
    </location>
</feature>
<evidence type="ECO:0000313" key="3">
    <source>
        <dbReference type="Proteomes" id="UP000825935"/>
    </source>
</evidence>
<sequence length="222" mass="24136">MSLALVQDYSSDEEVQEKFSGSDSEEEKVEEHGSPVVLQGEALEDYKSFGGPCPSSSLPSATAIFSEVTGPPEFLKNTAGLESGNSSHSNPRKIPYGTKLPSTSHVRKELPVGAIVEAKPQAGDFTNEGTPVVKKESSQKPPEATAKLLGVCPECSVPKTYSAAREGLICPICKDRRIDSGDPNKRRGSKIKDKERSKRMKGQSSHATWKSETEMQLRQHFD</sequence>
<dbReference type="EMBL" id="CM035422">
    <property type="protein sequence ID" value="KAH7373428.1"/>
    <property type="molecule type" value="Genomic_DNA"/>
</dbReference>
<feature type="region of interest" description="Disordered" evidence="1">
    <location>
        <begin position="117"/>
        <end position="146"/>
    </location>
</feature>
<feature type="region of interest" description="Disordered" evidence="1">
    <location>
        <begin position="75"/>
        <end position="105"/>
    </location>
</feature>
<comment type="caution">
    <text evidence="2">The sequence shown here is derived from an EMBL/GenBank/DDBJ whole genome shotgun (WGS) entry which is preliminary data.</text>
</comment>
<name>A0A8T2SXZ3_CERRI</name>
<dbReference type="Proteomes" id="UP000825935">
    <property type="component" value="Chromosome 17"/>
</dbReference>
<evidence type="ECO:0000256" key="1">
    <source>
        <dbReference type="SAM" id="MobiDB-lite"/>
    </source>
</evidence>
<accession>A0A8T2SXZ3</accession>
<feature type="region of interest" description="Disordered" evidence="1">
    <location>
        <begin position="173"/>
        <end position="222"/>
    </location>
</feature>